<dbReference type="CDD" id="cd01650">
    <property type="entry name" value="RT_nLTR_like"/>
    <property type="match status" value="1"/>
</dbReference>
<dbReference type="Proteomes" id="UP000225706">
    <property type="component" value="Unassembled WGS sequence"/>
</dbReference>
<reference evidence="3" key="1">
    <citation type="journal article" date="2017" name="bioRxiv">
        <title>Comparative analysis of the genomes of Stylophora pistillata and Acropora digitifera provides evidence for extensive differences between species of corals.</title>
        <authorList>
            <person name="Voolstra C.R."/>
            <person name="Li Y."/>
            <person name="Liew Y.J."/>
            <person name="Baumgarten S."/>
            <person name="Zoccola D."/>
            <person name="Flot J.-F."/>
            <person name="Tambutte S."/>
            <person name="Allemand D."/>
            <person name="Aranda M."/>
        </authorList>
    </citation>
    <scope>NUCLEOTIDE SEQUENCE [LARGE SCALE GENOMIC DNA]</scope>
</reference>
<proteinExistence type="predicted"/>
<organism evidence="2 3">
    <name type="scientific">Stylophora pistillata</name>
    <name type="common">Smooth cauliflower coral</name>
    <dbReference type="NCBI Taxonomy" id="50429"/>
    <lineage>
        <taxon>Eukaryota</taxon>
        <taxon>Metazoa</taxon>
        <taxon>Cnidaria</taxon>
        <taxon>Anthozoa</taxon>
        <taxon>Hexacorallia</taxon>
        <taxon>Scleractinia</taxon>
        <taxon>Astrocoeniina</taxon>
        <taxon>Pocilloporidae</taxon>
        <taxon>Stylophora</taxon>
    </lineage>
</organism>
<protein>
    <submittedName>
        <fullName evidence="2">Putative RNA-directed DNA polymerase from transposon BS</fullName>
    </submittedName>
</protein>
<sequence length="546" mass="61447">MDAAYLVEFQLNPLTYLKRAGGHLVIFRCKRFQKSRVAYYSNCTASFNPADVSLVRGGDIHPQPGTIRQCKESAKFDIPESLRANVKVAHLNVQSLKSRENFCLVKDTILQYGFDIFTVSETWADLSVSDASLEISGYQLFGQDRGQHKAGGGLCIYAKSNLKITVLENLSSACDNAFQQLWLRVQCRKYKSFLICNTYRPPQTPTTCFESLANSFTDALLLDLNVVILVWKMAEVTPVLKSGNPEDPCNHRPISLLPILSKVSERLAYRQFVDYITTNKKLSKDQSGNRKCHSTETALLHVTDDFLMAIDKSEVSVVVLLDMSKAFHSIRHDILLQKLQSIGVASSGSEWFHNYNYLSGRSQRVRIGDAMSDPLPLKYGVPQGSIFGSVLFTIYVNDLLSVPTHYKSVCYVDDCKLYLSFRSTDIARVFGYLNKELSEICRWCCQNSLLINPAKAKILLVGVLQLLRKLSPTSISLLGKEITPVPVAKNLGVYIDQSLTYNDHIAKTTSNCIFKLVQISRIKHLLERKTLSLLLNAFVFSTMYYC</sequence>
<dbReference type="PANTHER" id="PTHR33332">
    <property type="entry name" value="REVERSE TRANSCRIPTASE DOMAIN-CONTAINING PROTEIN"/>
    <property type="match status" value="1"/>
</dbReference>
<keyword evidence="3" id="KW-1185">Reference proteome</keyword>
<dbReference type="Gene3D" id="3.60.10.10">
    <property type="entry name" value="Endonuclease/exonuclease/phosphatase"/>
    <property type="match status" value="1"/>
</dbReference>
<accession>A0A2B4R9N2</accession>
<evidence type="ECO:0000313" key="2">
    <source>
        <dbReference type="EMBL" id="PFX13519.1"/>
    </source>
</evidence>
<keyword evidence="2" id="KW-0695">RNA-directed DNA polymerase</keyword>
<dbReference type="EMBL" id="LSMT01000957">
    <property type="protein sequence ID" value="PFX13519.1"/>
    <property type="molecule type" value="Genomic_DNA"/>
</dbReference>
<dbReference type="OrthoDB" id="5960351at2759"/>
<gene>
    <name evidence="2" type="primary">RTase</name>
    <name evidence="2" type="ORF">AWC38_SpisGene22389</name>
</gene>
<keyword evidence="2" id="KW-0808">Transferase</keyword>
<dbReference type="SUPFAM" id="SSF56219">
    <property type="entry name" value="DNase I-like"/>
    <property type="match status" value="1"/>
</dbReference>
<dbReference type="PROSITE" id="PS50878">
    <property type="entry name" value="RT_POL"/>
    <property type="match status" value="1"/>
</dbReference>
<dbReference type="GO" id="GO:0003964">
    <property type="term" value="F:RNA-directed DNA polymerase activity"/>
    <property type="evidence" value="ECO:0007669"/>
    <property type="project" value="UniProtKB-KW"/>
</dbReference>
<dbReference type="STRING" id="50429.A0A2B4R9N2"/>
<dbReference type="InterPro" id="IPR043502">
    <property type="entry name" value="DNA/RNA_pol_sf"/>
</dbReference>
<dbReference type="SUPFAM" id="SSF56672">
    <property type="entry name" value="DNA/RNA polymerases"/>
    <property type="match status" value="1"/>
</dbReference>
<name>A0A2B4R9N2_STYPI</name>
<feature type="domain" description="Reverse transcriptase" evidence="1">
    <location>
        <begin position="220"/>
        <end position="482"/>
    </location>
</feature>
<evidence type="ECO:0000259" key="1">
    <source>
        <dbReference type="PROSITE" id="PS50878"/>
    </source>
</evidence>
<dbReference type="InterPro" id="IPR000477">
    <property type="entry name" value="RT_dom"/>
</dbReference>
<dbReference type="AlphaFoldDB" id="A0A2B4R9N2"/>
<dbReference type="InterPro" id="IPR036691">
    <property type="entry name" value="Endo/exonu/phosph_ase_sf"/>
</dbReference>
<evidence type="ECO:0000313" key="3">
    <source>
        <dbReference type="Proteomes" id="UP000225706"/>
    </source>
</evidence>
<dbReference type="Pfam" id="PF00078">
    <property type="entry name" value="RVT_1"/>
    <property type="match status" value="1"/>
</dbReference>
<keyword evidence="2" id="KW-0548">Nucleotidyltransferase</keyword>
<comment type="caution">
    <text evidence="2">The sequence shown here is derived from an EMBL/GenBank/DDBJ whole genome shotgun (WGS) entry which is preliminary data.</text>
</comment>